<proteinExistence type="predicted"/>
<dbReference type="AlphaFoldDB" id="A0A975GNF1"/>
<protein>
    <submittedName>
        <fullName evidence="1">Uncharacterized protein</fullName>
    </submittedName>
</protein>
<evidence type="ECO:0000313" key="2">
    <source>
        <dbReference type="Proteomes" id="UP000663722"/>
    </source>
</evidence>
<dbReference type="EMBL" id="CP061800">
    <property type="protein sequence ID" value="QTA86818.1"/>
    <property type="molecule type" value="Genomic_DNA"/>
</dbReference>
<evidence type="ECO:0000313" key="1">
    <source>
        <dbReference type="EMBL" id="QTA86818.1"/>
    </source>
</evidence>
<dbReference type="KEGG" id="dmm:dnm_028420"/>
<organism evidence="1 2">
    <name type="scientific">Desulfonema magnum</name>
    <dbReference type="NCBI Taxonomy" id="45655"/>
    <lineage>
        <taxon>Bacteria</taxon>
        <taxon>Pseudomonadati</taxon>
        <taxon>Thermodesulfobacteriota</taxon>
        <taxon>Desulfobacteria</taxon>
        <taxon>Desulfobacterales</taxon>
        <taxon>Desulfococcaceae</taxon>
        <taxon>Desulfonema</taxon>
    </lineage>
</organism>
<dbReference type="Proteomes" id="UP000663722">
    <property type="component" value="Chromosome"/>
</dbReference>
<sequence>MIFFIILKLKGFKENLNGTGHICADKFRPRKYRRYKLSF</sequence>
<name>A0A975GNF1_9BACT</name>
<accession>A0A975GNF1</accession>
<gene>
    <name evidence="1" type="ORF">dnm_028420</name>
</gene>
<keyword evidence="2" id="KW-1185">Reference proteome</keyword>
<reference evidence="1" key="1">
    <citation type="journal article" date="2021" name="Microb. Physiol.">
        <title>Proteogenomic Insights into the Physiology of Marine, Sulfate-Reducing, Filamentous Desulfonema limicola and Desulfonema magnum.</title>
        <authorList>
            <person name="Schnaars V."/>
            <person name="Wohlbrand L."/>
            <person name="Scheve S."/>
            <person name="Hinrichs C."/>
            <person name="Reinhardt R."/>
            <person name="Rabus R."/>
        </authorList>
    </citation>
    <scope>NUCLEOTIDE SEQUENCE</scope>
    <source>
        <strain evidence="1">4be13</strain>
    </source>
</reference>